<dbReference type="InterPro" id="IPR017871">
    <property type="entry name" value="ABC_transporter-like_CS"/>
</dbReference>
<dbReference type="PANTHER" id="PTHR42939:SF1">
    <property type="entry name" value="ABC TRANSPORTER ATP-BINDING PROTEIN ALBC-RELATED"/>
    <property type="match status" value="1"/>
</dbReference>
<dbReference type="CDD" id="cd03230">
    <property type="entry name" value="ABC_DR_subfamily_A"/>
    <property type="match status" value="1"/>
</dbReference>
<dbReference type="InterPro" id="IPR003593">
    <property type="entry name" value="AAA+_ATPase"/>
</dbReference>
<gene>
    <name evidence="5" type="ORF">I9026_09500</name>
</gene>
<organism evidence="5 6">
    <name type="scientific">Staphylococcus felis</name>
    <dbReference type="NCBI Taxonomy" id="46127"/>
    <lineage>
        <taxon>Bacteria</taxon>
        <taxon>Bacillati</taxon>
        <taxon>Bacillota</taxon>
        <taxon>Bacilli</taxon>
        <taxon>Bacillales</taxon>
        <taxon>Staphylococcaceae</taxon>
        <taxon>Staphylococcus</taxon>
    </lineage>
</organism>
<dbReference type="GO" id="GO:0005524">
    <property type="term" value="F:ATP binding"/>
    <property type="evidence" value="ECO:0007669"/>
    <property type="project" value="UniProtKB-KW"/>
</dbReference>
<accession>A0ABS0QQZ4</accession>
<dbReference type="PROSITE" id="PS50893">
    <property type="entry name" value="ABC_TRANSPORTER_2"/>
    <property type="match status" value="1"/>
</dbReference>
<protein>
    <submittedName>
        <fullName evidence="5">ABC transporter ATP-binding protein</fullName>
    </submittedName>
</protein>
<reference evidence="5 6" key="1">
    <citation type="submission" date="2020-12" db="EMBL/GenBank/DDBJ databases">
        <title>Genomic analysis of Staphylococcus felis from a cat with skin infection.</title>
        <authorList>
            <person name="Aslantas O."/>
            <person name="Keskin O."/>
            <person name="Buyukaltay K."/>
            <person name="Gullu Yucetepe A."/>
        </authorList>
    </citation>
    <scope>NUCLEOTIDE SEQUENCE [LARGE SCALE GENOMIC DNA]</scope>
    <source>
        <strain evidence="5 6">HARRANVET</strain>
    </source>
</reference>
<dbReference type="InterPro" id="IPR051782">
    <property type="entry name" value="ABC_Transporter_VariousFunc"/>
</dbReference>
<dbReference type="Gene3D" id="3.40.50.300">
    <property type="entry name" value="P-loop containing nucleotide triphosphate hydrolases"/>
    <property type="match status" value="1"/>
</dbReference>
<dbReference type="SUPFAM" id="SSF52540">
    <property type="entry name" value="P-loop containing nucleoside triphosphate hydrolases"/>
    <property type="match status" value="1"/>
</dbReference>
<dbReference type="InterPro" id="IPR027417">
    <property type="entry name" value="P-loop_NTPase"/>
</dbReference>
<evidence type="ECO:0000259" key="4">
    <source>
        <dbReference type="PROSITE" id="PS50893"/>
    </source>
</evidence>
<keyword evidence="3 5" id="KW-0067">ATP-binding</keyword>
<dbReference type="Proteomes" id="UP000597038">
    <property type="component" value="Unassembled WGS sequence"/>
</dbReference>
<dbReference type="InterPro" id="IPR003439">
    <property type="entry name" value="ABC_transporter-like_ATP-bd"/>
</dbReference>
<dbReference type="PANTHER" id="PTHR42939">
    <property type="entry name" value="ABC TRANSPORTER ATP-BINDING PROTEIN ALBC-RELATED"/>
    <property type="match status" value="1"/>
</dbReference>
<comment type="caution">
    <text evidence="5">The sequence shown here is derived from an EMBL/GenBank/DDBJ whole genome shotgun (WGS) entry which is preliminary data.</text>
</comment>
<evidence type="ECO:0000313" key="6">
    <source>
        <dbReference type="Proteomes" id="UP000597038"/>
    </source>
</evidence>
<dbReference type="Pfam" id="PF00005">
    <property type="entry name" value="ABC_tran"/>
    <property type="match status" value="1"/>
</dbReference>
<proteinExistence type="predicted"/>
<evidence type="ECO:0000256" key="1">
    <source>
        <dbReference type="ARBA" id="ARBA00022448"/>
    </source>
</evidence>
<keyword evidence="2" id="KW-0547">Nucleotide-binding</keyword>
<dbReference type="SMART" id="SM00382">
    <property type="entry name" value="AAA"/>
    <property type="match status" value="1"/>
</dbReference>
<keyword evidence="1" id="KW-0813">Transport</keyword>
<keyword evidence="6" id="KW-1185">Reference proteome</keyword>
<evidence type="ECO:0000256" key="2">
    <source>
        <dbReference type="ARBA" id="ARBA00022741"/>
    </source>
</evidence>
<name>A0ABS0QQZ4_9STAP</name>
<evidence type="ECO:0000313" key="5">
    <source>
        <dbReference type="EMBL" id="MBH9581608.1"/>
    </source>
</evidence>
<evidence type="ECO:0000256" key="3">
    <source>
        <dbReference type="ARBA" id="ARBA00022840"/>
    </source>
</evidence>
<sequence length="293" mass="33862">MLEIKELSKKFKNNEKYSLKNVSFQVNQGEIVGLIGKNGAGKTTLMKLIAKAIKPTDGNILINQKSILKSPNSSNDFGFMIEGSLFNHLNAIEHLKFFISLNGKAKHRENIEDVLKLVDLWEKRHINPNNFSFGMKQRLSLAICLVTEPKILILDEPFVGLDPNGVEKLIETLKQWVQKKDTAIIISSHQLSELEEICSRFLFIDNGELREDFVLDQKDTTIIELNKSFIFTTEYKEKYEKYIKLTAKSEMIEVSNDKEVLNDLLSDLMKEYRILNLKDKKDYIQQKFKGENR</sequence>
<feature type="domain" description="ABC transporter" evidence="4">
    <location>
        <begin position="2"/>
        <end position="231"/>
    </location>
</feature>
<dbReference type="PROSITE" id="PS00211">
    <property type="entry name" value="ABC_TRANSPORTER_1"/>
    <property type="match status" value="1"/>
</dbReference>
<dbReference type="RefSeq" id="WP_198092869.1">
    <property type="nucleotide sequence ID" value="NZ_JAEDAQ010000016.1"/>
</dbReference>
<dbReference type="EMBL" id="JAEDAQ010000016">
    <property type="protein sequence ID" value="MBH9581608.1"/>
    <property type="molecule type" value="Genomic_DNA"/>
</dbReference>